<dbReference type="EMBL" id="CP069812">
    <property type="protein sequence ID" value="QRQ95798.1"/>
    <property type="molecule type" value="Genomic_DNA"/>
</dbReference>
<feature type="domain" description="Putative DNA-binding" evidence="1">
    <location>
        <begin position="11"/>
        <end position="102"/>
    </location>
</feature>
<evidence type="ECO:0000313" key="4">
    <source>
        <dbReference type="EMBL" id="SPC12396.1"/>
    </source>
</evidence>
<dbReference type="Pfam" id="PF09836">
    <property type="entry name" value="DUF2063"/>
    <property type="match status" value="1"/>
</dbReference>
<organism evidence="4">
    <name type="scientific">Cupriavidus oxalaticus</name>
    <dbReference type="NCBI Taxonomy" id="96344"/>
    <lineage>
        <taxon>Bacteria</taxon>
        <taxon>Pseudomonadati</taxon>
        <taxon>Pseudomonadota</taxon>
        <taxon>Betaproteobacteria</taxon>
        <taxon>Burkholderiales</taxon>
        <taxon>Burkholderiaceae</taxon>
        <taxon>Cupriavidus</taxon>
    </lineage>
</organism>
<reference evidence="2 6" key="3">
    <citation type="submission" date="2021-02" db="EMBL/GenBank/DDBJ databases">
        <title>Complete Genome Sequence of Cupriavidus oxalaticus Strain Ox1, a Soil Oxalate-Degrading Species.</title>
        <authorList>
            <person name="Palmieri F."/>
            <person name="Udriet P."/>
            <person name="Deuasquier M."/>
            <person name="Beaudoing E."/>
            <person name="Johnson S.L."/>
            <person name="Davenport K.W."/>
            <person name="Chain P.S."/>
            <person name="Bindschedler S."/>
            <person name="Junier P."/>
        </authorList>
    </citation>
    <scope>NUCLEOTIDE SEQUENCE [LARGE SCALE GENOMIC DNA]</scope>
    <source>
        <strain evidence="2 6">Ox1</strain>
    </source>
</reference>
<dbReference type="Proteomes" id="UP000623307">
    <property type="component" value="Chromosome 2"/>
</dbReference>
<dbReference type="InterPro" id="IPR018640">
    <property type="entry name" value="DUF2063"/>
</dbReference>
<reference evidence="5" key="1">
    <citation type="submission" date="2018-01" db="EMBL/GenBank/DDBJ databases">
        <authorList>
            <person name="Gaut B.S."/>
            <person name="Morton B.R."/>
            <person name="Clegg M.T."/>
            <person name="Duvall M.R."/>
        </authorList>
    </citation>
    <scope>NUCLEOTIDE SEQUENCE [LARGE SCALE GENOMIC DNA]</scope>
</reference>
<keyword evidence="2" id="KW-0238">DNA-binding</keyword>
<evidence type="ECO:0000313" key="5">
    <source>
        <dbReference type="Proteomes" id="UP000256862"/>
    </source>
</evidence>
<protein>
    <submittedName>
        <fullName evidence="2">DNA-binding domain-containing protein</fullName>
    </submittedName>
</protein>
<accession>A0A375G300</accession>
<dbReference type="RefSeq" id="WP_063238890.1">
    <property type="nucleotide sequence ID" value="NZ_CP069810.1"/>
</dbReference>
<evidence type="ECO:0000313" key="3">
    <source>
        <dbReference type="EMBL" id="SPC06622.1"/>
    </source>
</evidence>
<evidence type="ECO:0000313" key="6">
    <source>
        <dbReference type="Proteomes" id="UP000623307"/>
    </source>
</evidence>
<dbReference type="OrthoDB" id="4146344at2"/>
<dbReference type="EMBL" id="OGUS01000066">
    <property type="protein sequence ID" value="SPC06622.1"/>
    <property type="molecule type" value="Genomic_DNA"/>
</dbReference>
<dbReference type="InterPro" id="IPR044922">
    <property type="entry name" value="DUF2063_N_sf"/>
</dbReference>
<proteinExistence type="predicted"/>
<evidence type="ECO:0000259" key="1">
    <source>
        <dbReference type="Pfam" id="PF09836"/>
    </source>
</evidence>
<dbReference type="EMBL" id="OGUS01000115">
    <property type="protein sequence ID" value="SPC12396.1"/>
    <property type="molecule type" value="Genomic_DNA"/>
</dbReference>
<name>A0A375G300_9BURK</name>
<dbReference type="Gene3D" id="1.10.150.690">
    <property type="entry name" value="DUF2063"/>
    <property type="match status" value="1"/>
</dbReference>
<dbReference type="GO" id="GO:0003677">
    <property type="term" value="F:DNA binding"/>
    <property type="evidence" value="ECO:0007669"/>
    <property type="project" value="UniProtKB-KW"/>
</dbReference>
<dbReference type="GeneID" id="303491945"/>
<keyword evidence="6" id="KW-1185">Reference proteome</keyword>
<gene>
    <name evidence="4" type="ORF">CO2235_150051</name>
    <name evidence="3" type="ORF">CO2235_U600067</name>
    <name evidence="2" type="ORF">JTE92_20545</name>
</gene>
<reference evidence="4" key="2">
    <citation type="submission" date="2018-01" db="EMBL/GenBank/DDBJ databases">
        <authorList>
            <person name="Clerissi C."/>
        </authorList>
    </citation>
    <scope>NUCLEOTIDE SEQUENCE</scope>
    <source>
        <strain evidence="4">Cupriavidus oxalaticus LMG 2235</strain>
    </source>
</reference>
<dbReference type="AlphaFoldDB" id="A0A375G300"/>
<dbReference type="Proteomes" id="UP000256862">
    <property type="component" value="Chromosome CO2235"/>
</dbReference>
<evidence type="ECO:0000313" key="2">
    <source>
        <dbReference type="EMBL" id="QRQ95798.1"/>
    </source>
</evidence>
<sequence>MHAHPPTLLELQRAIGRGLLHGADDDLAALVVADGLAPEARLAVYRNTATGTLVTALRLTYPAVHALVGAEFFEGAARLFIEDSPPQSAWLDAYGETFPEFLARLPQAASLAYLPDVARLEWAVGNVLHGPDAAPLALDRLARLEAAEPGEVCFRPHPAVRLLQSRFPVDAIWRAVLNHDDDAMAAIDLNAGPVWLWVRRSASGVAIDRSTESQWRFTAALFDGRALHTALDEAPSAHAHTWLATLLAGGCFAEVRLADLAADPTIRSAHS</sequence>